<feature type="domain" description="WLM" evidence="1">
    <location>
        <begin position="84"/>
        <end position="136"/>
    </location>
</feature>
<accession>A0A6C0AIJ3</accession>
<name>A0A6C0AIJ3_9ZZZZ</name>
<dbReference type="InterPro" id="IPR013536">
    <property type="entry name" value="WLM_dom"/>
</dbReference>
<evidence type="ECO:0000313" key="2">
    <source>
        <dbReference type="EMBL" id="QHS79280.1"/>
    </source>
</evidence>
<reference evidence="2" key="1">
    <citation type="journal article" date="2020" name="Nature">
        <title>Giant virus diversity and host interactions through global metagenomics.</title>
        <authorList>
            <person name="Schulz F."/>
            <person name="Roux S."/>
            <person name="Paez-Espino D."/>
            <person name="Jungbluth S."/>
            <person name="Walsh D.A."/>
            <person name="Denef V.J."/>
            <person name="McMahon K.D."/>
            <person name="Konstantinidis K.T."/>
            <person name="Eloe-Fadrosh E.A."/>
            <person name="Kyrpides N.C."/>
            <person name="Woyke T."/>
        </authorList>
    </citation>
    <scope>NUCLEOTIDE SEQUENCE</scope>
    <source>
        <strain evidence="2">GVMAG-S-1035118-87</strain>
    </source>
</reference>
<dbReference type="AlphaFoldDB" id="A0A6C0AIJ3"/>
<dbReference type="Pfam" id="PF08325">
    <property type="entry name" value="WLM"/>
    <property type="match status" value="1"/>
</dbReference>
<organism evidence="2">
    <name type="scientific">viral metagenome</name>
    <dbReference type="NCBI Taxonomy" id="1070528"/>
    <lineage>
        <taxon>unclassified sequences</taxon>
        <taxon>metagenomes</taxon>
        <taxon>organismal metagenomes</taxon>
    </lineage>
</organism>
<dbReference type="EMBL" id="MN740628">
    <property type="protein sequence ID" value="QHS79280.1"/>
    <property type="molecule type" value="Genomic_DNA"/>
</dbReference>
<protein>
    <recommendedName>
        <fullName evidence="1">WLM domain-containing protein</fullName>
    </recommendedName>
</protein>
<evidence type="ECO:0000259" key="1">
    <source>
        <dbReference type="Pfam" id="PF08325"/>
    </source>
</evidence>
<sequence>MNSDTFNLKCIVAHRDGHKYCVRDSDRLQESAELLAEATQRMKKVVRGMHQKYPHDERVTLLVSRFNPNRIVETLPTSEYTAYSEGKGAKLAFCLRKHKYEMQLIDINTLMFVALHELTHLMTSSIGHKKEFWDNFTFILEYATEEGLYKPVDYAKHPSEYCGLTIDSNPLY</sequence>
<proteinExistence type="predicted"/>